<proteinExistence type="predicted"/>
<organism evidence="1 2">
    <name type="scientific">Brassica carinata</name>
    <name type="common">Ethiopian mustard</name>
    <name type="synonym">Abyssinian cabbage</name>
    <dbReference type="NCBI Taxonomy" id="52824"/>
    <lineage>
        <taxon>Eukaryota</taxon>
        <taxon>Viridiplantae</taxon>
        <taxon>Streptophyta</taxon>
        <taxon>Embryophyta</taxon>
        <taxon>Tracheophyta</taxon>
        <taxon>Spermatophyta</taxon>
        <taxon>Magnoliopsida</taxon>
        <taxon>eudicotyledons</taxon>
        <taxon>Gunneridae</taxon>
        <taxon>Pentapetalae</taxon>
        <taxon>rosids</taxon>
        <taxon>malvids</taxon>
        <taxon>Brassicales</taxon>
        <taxon>Brassicaceae</taxon>
        <taxon>Brassiceae</taxon>
        <taxon>Brassica</taxon>
    </lineage>
</organism>
<evidence type="ECO:0000313" key="2">
    <source>
        <dbReference type="Proteomes" id="UP000886595"/>
    </source>
</evidence>
<dbReference type="Proteomes" id="UP000886595">
    <property type="component" value="Unassembled WGS sequence"/>
</dbReference>
<sequence>MGDENPRIMHGVIITVYVDRQTTTTVRSFRARRKNEVTSWKRGIGRTKGCDRRANLLAYIRQLRAESLAGESKCDGVDVESENVPDRPNAKKKKRRWIRKMMSKFRLQFLRPFRQKNRRWRYRHFVPDEEGEGEAKSKAYSSDLWGYHAAVYEVEETHEDKSRNRLLSEVSSEEGLLRFFLYITFFIFSSIT</sequence>
<evidence type="ECO:0000313" key="1">
    <source>
        <dbReference type="EMBL" id="KAG2313518.1"/>
    </source>
</evidence>
<dbReference type="EMBL" id="JAAMPC010000005">
    <property type="protein sequence ID" value="KAG2313518.1"/>
    <property type="molecule type" value="Genomic_DNA"/>
</dbReference>
<keyword evidence="2" id="KW-1185">Reference proteome</keyword>
<accession>A0A8X7VKT4</accession>
<protein>
    <submittedName>
        <fullName evidence="1">Uncharacterized protein</fullName>
    </submittedName>
</protein>
<gene>
    <name evidence="1" type="ORF">Bca52824_025075</name>
</gene>
<reference evidence="1 2" key="1">
    <citation type="submission" date="2020-02" db="EMBL/GenBank/DDBJ databases">
        <authorList>
            <person name="Ma Q."/>
            <person name="Huang Y."/>
            <person name="Song X."/>
            <person name="Pei D."/>
        </authorList>
    </citation>
    <scope>NUCLEOTIDE SEQUENCE [LARGE SCALE GENOMIC DNA]</scope>
    <source>
        <strain evidence="1">Sxm20200214</strain>
        <tissue evidence="1">Leaf</tissue>
    </source>
</reference>
<comment type="caution">
    <text evidence="1">The sequence shown here is derived from an EMBL/GenBank/DDBJ whole genome shotgun (WGS) entry which is preliminary data.</text>
</comment>
<name>A0A8X7VKT4_BRACI</name>
<dbReference type="OrthoDB" id="847067at2759"/>
<dbReference type="AlphaFoldDB" id="A0A8X7VKT4"/>